<keyword evidence="7" id="KW-1185">Reference proteome</keyword>
<comment type="catalytic activity">
    <reaction evidence="4">
        <text>S-methyl-5'-thioadenosine + H2O + H(+) = S-methyl-5'-thioinosine + NH4(+)</text>
        <dbReference type="Rhea" id="RHEA:25025"/>
        <dbReference type="ChEBI" id="CHEBI:15377"/>
        <dbReference type="ChEBI" id="CHEBI:15378"/>
        <dbReference type="ChEBI" id="CHEBI:17509"/>
        <dbReference type="ChEBI" id="CHEBI:28938"/>
        <dbReference type="ChEBI" id="CHEBI:48595"/>
        <dbReference type="EC" id="3.5.4.31"/>
    </reaction>
</comment>
<comment type="similarity">
    <text evidence="4">Belongs to the metallo-dependent hydrolases superfamily. MTA/SAH deaminase family.</text>
</comment>
<dbReference type="Gene3D" id="3.20.20.140">
    <property type="entry name" value="Metal-dependent hydrolases"/>
    <property type="match status" value="1"/>
</dbReference>
<feature type="binding site" evidence="4">
    <location>
        <position position="215"/>
    </location>
    <ligand>
        <name>Zn(2+)</name>
        <dbReference type="ChEBI" id="CHEBI:29105"/>
    </ligand>
</feature>
<feature type="binding site" evidence="4">
    <location>
        <position position="218"/>
    </location>
    <ligand>
        <name>substrate</name>
    </ligand>
</feature>
<dbReference type="InterPro" id="IPR006680">
    <property type="entry name" value="Amidohydro-rel"/>
</dbReference>
<organism evidence="6 7">
    <name type="scientific">Cohnella yongneupensis</name>
    <dbReference type="NCBI Taxonomy" id="425006"/>
    <lineage>
        <taxon>Bacteria</taxon>
        <taxon>Bacillati</taxon>
        <taxon>Bacillota</taxon>
        <taxon>Bacilli</taxon>
        <taxon>Bacillales</taxon>
        <taxon>Paenibacillaceae</taxon>
        <taxon>Cohnella</taxon>
    </lineage>
</organism>
<dbReference type="EMBL" id="JBHSNC010000056">
    <property type="protein sequence ID" value="MFC5531792.1"/>
    <property type="molecule type" value="Genomic_DNA"/>
</dbReference>
<feature type="binding site" evidence="4">
    <location>
        <position position="160"/>
    </location>
    <ligand>
        <name>substrate</name>
    </ligand>
</feature>
<keyword evidence="2 4" id="KW-0378">Hydrolase</keyword>
<comment type="catalytic activity">
    <reaction evidence="4">
        <text>S-adenosyl-L-homocysteine + H2O + H(+) = S-inosyl-L-homocysteine + NH4(+)</text>
        <dbReference type="Rhea" id="RHEA:20716"/>
        <dbReference type="ChEBI" id="CHEBI:15377"/>
        <dbReference type="ChEBI" id="CHEBI:15378"/>
        <dbReference type="ChEBI" id="CHEBI:28938"/>
        <dbReference type="ChEBI" id="CHEBI:57856"/>
        <dbReference type="ChEBI" id="CHEBI:57985"/>
        <dbReference type="EC" id="3.5.4.28"/>
    </reaction>
</comment>
<dbReference type="InterPro" id="IPR050287">
    <property type="entry name" value="MTA/SAH_deaminase"/>
</dbReference>
<name>A0ABW0R7H6_9BACL</name>
<dbReference type="EC" id="3.5.4.31" evidence="4"/>
<evidence type="ECO:0000256" key="1">
    <source>
        <dbReference type="ARBA" id="ARBA00022723"/>
    </source>
</evidence>
<feature type="binding site" evidence="4">
    <location>
        <position position="303"/>
    </location>
    <ligand>
        <name>substrate</name>
    </ligand>
</feature>
<evidence type="ECO:0000256" key="2">
    <source>
        <dbReference type="ARBA" id="ARBA00022801"/>
    </source>
</evidence>
<protein>
    <recommendedName>
        <fullName evidence="4">5-methylthioadenosine/S-adenosylhomocysteine deaminase</fullName>
        <shortName evidence="4">MTA/SAH deaminase</shortName>
        <ecNumber evidence="4">3.5.4.28</ecNumber>
        <ecNumber evidence="4">3.5.4.31</ecNumber>
    </recommendedName>
</protein>
<comment type="caution">
    <text evidence="6">The sequence shown here is derived from an EMBL/GenBank/DDBJ whole genome shotgun (WGS) entry which is preliminary data.</text>
</comment>
<reference evidence="7" key="1">
    <citation type="journal article" date="2019" name="Int. J. Syst. Evol. Microbiol.">
        <title>The Global Catalogue of Microorganisms (GCM) 10K type strain sequencing project: providing services to taxonomists for standard genome sequencing and annotation.</title>
        <authorList>
            <consortium name="The Broad Institute Genomics Platform"/>
            <consortium name="The Broad Institute Genome Sequencing Center for Infectious Disease"/>
            <person name="Wu L."/>
            <person name="Ma J."/>
        </authorList>
    </citation>
    <scope>NUCLEOTIDE SEQUENCE [LARGE SCALE GENOMIC DNA]</scope>
    <source>
        <strain evidence="7">CGMCC 1.18578</strain>
    </source>
</reference>
<dbReference type="HAMAP" id="MF_01281">
    <property type="entry name" value="MTA_SAH_deamin"/>
    <property type="match status" value="1"/>
</dbReference>
<dbReference type="InterPro" id="IPR011059">
    <property type="entry name" value="Metal-dep_hydrolase_composite"/>
</dbReference>
<dbReference type="SUPFAM" id="SSF51556">
    <property type="entry name" value="Metallo-dependent hydrolases"/>
    <property type="match status" value="1"/>
</dbReference>
<feature type="binding site" evidence="4">
    <location>
        <position position="188"/>
    </location>
    <ligand>
        <name>substrate</name>
    </ligand>
</feature>
<accession>A0ABW0R7H6</accession>
<dbReference type="SUPFAM" id="SSF51338">
    <property type="entry name" value="Composite domain of metallo-dependent hydrolases"/>
    <property type="match status" value="1"/>
</dbReference>
<dbReference type="PANTHER" id="PTHR43794">
    <property type="entry name" value="AMINOHYDROLASE SSNA-RELATED"/>
    <property type="match status" value="1"/>
</dbReference>
<evidence type="ECO:0000256" key="4">
    <source>
        <dbReference type="HAMAP-Rule" id="MF_01281"/>
    </source>
</evidence>
<dbReference type="InterPro" id="IPR023512">
    <property type="entry name" value="Deaminase_MtaD/DadD"/>
</dbReference>
<comment type="cofactor">
    <cofactor evidence="4">
        <name>Zn(2+)</name>
        <dbReference type="ChEBI" id="CHEBI:29105"/>
    </cofactor>
    <text evidence="4">Binds 1 zinc ion per subunit.</text>
</comment>
<dbReference type="PANTHER" id="PTHR43794:SF11">
    <property type="entry name" value="AMIDOHYDROLASE-RELATED DOMAIN-CONTAINING PROTEIN"/>
    <property type="match status" value="1"/>
</dbReference>
<evidence type="ECO:0000313" key="7">
    <source>
        <dbReference type="Proteomes" id="UP001596108"/>
    </source>
</evidence>
<feature type="binding site" evidence="4">
    <location>
        <position position="148"/>
    </location>
    <ligand>
        <name>substrate</name>
    </ligand>
</feature>
<dbReference type="Pfam" id="PF01979">
    <property type="entry name" value="Amidohydro_1"/>
    <property type="match status" value="1"/>
</dbReference>
<feature type="binding site" evidence="4">
    <location>
        <position position="67"/>
    </location>
    <ligand>
        <name>Zn(2+)</name>
        <dbReference type="ChEBI" id="CHEBI:29105"/>
    </ligand>
</feature>
<evidence type="ECO:0000259" key="5">
    <source>
        <dbReference type="Pfam" id="PF01979"/>
    </source>
</evidence>
<dbReference type="InterPro" id="IPR032466">
    <property type="entry name" value="Metal_Hydrolase"/>
</dbReference>
<dbReference type="EC" id="3.5.4.28" evidence="4"/>
<feature type="binding site" evidence="4">
    <location>
        <position position="69"/>
    </location>
    <ligand>
        <name>Zn(2+)</name>
        <dbReference type="ChEBI" id="CHEBI:29105"/>
    </ligand>
</feature>
<evidence type="ECO:0000313" key="6">
    <source>
        <dbReference type="EMBL" id="MFC5531792.1"/>
    </source>
</evidence>
<feature type="domain" description="Amidohydrolase-related" evidence="5">
    <location>
        <begin position="59"/>
        <end position="406"/>
    </location>
</feature>
<proteinExistence type="inferred from homology"/>
<dbReference type="Proteomes" id="UP001596108">
    <property type="component" value="Unassembled WGS sequence"/>
</dbReference>
<dbReference type="Gene3D" id="2.30.40.10">
    <property type="entry name" value="Urease, subunit C, domain 1"/>
    <property type="match status" value="1"/>
</dbReference>
<keyword evidence="1 4" id="KW-0479">Metal-binding</keyword>
<feature type="binding site" evidence="4">
    <location>
        <position position="96"/>
    </location>
    <ligand>
        <name>substrate</name>
    </ligand>
</feature>
<dbReference type="RefSeq" id="WP_378113753.1">
    <property type="nucleotide sequence ID" value="NZ_JBHSNC010000056.1"/>
</dbReference>
<dbReference type="PROSITE" id="PS50007">
    <property type="entry name" value="PIPLC_X_DOMAIN"/>
    <property type="match status" value="1"/>
</dbReference>
<sequence>MKRWLINNGTFLTMDELQPQFTGWLAVDGTRIVAMGEGPAPQHELNAAAEIIDGTGYLYMPGLVNTHGHAAMSLLRGVGGDLALQDWLQNHMWPMEAKFTGDDVYWGTALSAVEMIKSGTTTFVDMYDHMNRVAEVVETSGMRASLTRGVIGLCPEDVQRAKLADAIGFAKDWHGAADGRIRVMISPHAPYTCPPDFITKFVQAAHDLDLPMHTHMSETIAEVEQNVRDYGCRPVEHLDRLGMFSRPTLVAHGVHLTDEEIALLAERKVAVSHNPVSNLKLASGVARVPDLLKAGVTVSLGTDGAASNNNLNLFQEITTAALIHKGVSGDPTVIPASEALRMGTLYGARSIGLEGVTGQLKPGLKADIIALSTNKSHFVPHTDLISHVVYGSTGNDVSHVWVDGRQLLRNGQLLTLDEERIMAEAQRCYERLRG</sequence>
<dbReference type="CDD" id="cd01298">
    <property type="entry name" value="ATZ_TRZ_like"/>
    <property type="match status" value="1"/>
</dbReference>
<gene>
    <name evidence="4" type="primary">mtaD</name>
    <name evidence="6" type="ORF">ACFPQ4_20440</name>
</gene>
<keyword evidence="3 4" id="KW-0862">Zinc</keyword>
<feature type="binding site" evidence="4">
    <location>
        <position position="303"/>
    </location>
    <ligand>
        <name>Zn(2+)</name>
        <dbReference type="ChEBI" id="CHEBI:29105"/>
    </ligand>
</feature>
<comment type="function">
    <text evidence="4">Catalyzes the deamination of 5-methylthioadenosine and S-adenosyl-L-homocysteine into 5-methylthioinosine and S-inosyl-L-homocysteine, respectively. Is also able to deaminate adenosine.</text>
</comment>
<evidence type="ECO:0000256" key="3">
    <source>
        <dbReference type="ARBA" id="ARBA00022833"/>
    </source>
</evidence>